<dbReference type="Gene3D" id="2.40.340.10">
    <property type="entry name" value="MoeA, C-terminal, domain IV"/>
    <property type="match status" value="1"/>
</dbReference>
<name>A0A2S6NCT2_9HYPH</name>
<protein>
    <recommendedName>
        <fullName evidence="11">Molybdopterin molybdenumtransferase</fullName>
        <ecNumber evidence="11">2.10.1.1</ecNumber>
    </recommendedName>
</protein>
<dbReference type="CDD" id="cd00887">
    <property type="entry name" value="MoeA"/>
    <property type="match status" value="1"/>
</dbReference>
<dbReference type="AlphaFoldDB" id="A0A2S6NCT2"/>
<evidence type="ECO:0000256" key="1">
    <source>
        <dbReference type="ARBA" id="ARBA00001946"/>
    </source>
</evidence>
<dbReference type="PANTHER" id="PTHR10192">
    <property type="entry name" value="MOLYBDOPTERIN BIOSYNTHESIS PROTEIN"/>
    <property type="match status" value="1"/>
</dbReference>
<sequence length="406" mass="41828">MTEKKPLLSVEDALAAILAQARGPVSVEDVALGDAFGRTLARDLAARRTQPPKPLSAMDGYALRAEDANAPLRVVGESSAGAGFAGSCGPGEAVRIFTGAPLPQGADSVLIQEEAAREGDVVTARTVVAAGKNVRLAGIDFREGETILRAGRRLTPADVALAASADHPALPVARKPRIAVLSTGDELVAPGAPRGPDQIVASNAYAVLGLIAACGGEARDLGVAPDRPEAIEAAIRAGLGLGVDVLVTIGGASVGDRDFVRGALAAEGMALDFWKINMKPGKPLIHGHIGATQVLGLPGNPVSAVVCGELFLKPLIRALCGDLVGAAHRLEPAVAGADLRANGPRREFLRATLAWRDDGRLVATPQQDQDSSLNSVLARSQALILRESDAPALARGEKVLVLRLTE</sequence>
<dbReference type="GO" id="GO:0046872">
    <property type="term" value="F:metal ion binding"/>
    <property type="evidence" value="ECO:0007669"/>
    <property type="project" value="UniProtKB-UniRule"/>
</dbReference>
<dbReference type="Proteomes" id="UP000239089">
    <property type="component" value="Unassembled WGS sequence"/>
</dbReference>
<dbReference type="InterPro" id="IPR036135">
    <property type="entry name" value="MoeA_linker/N_sf"/>
</dbReference>
<evidence type="ECO:0000256" key="9">
    <source>
        <dbReference type="ARBA" id="ARBA00023150"/>
    </source>
</evidence>
<evidence type="ECO:0000256" key="2">
    <source>
        <dbReference type="ARBA" id="ARBA00002901"/>
    </source>
</evidence>
<dbReference type="Gene3D" id="3.90.105.10">
    <property type="entry name" value="Molybdopterin biosynthesis moea protein, domain 2"/>
    <property type="match status" value="1"/>
</dbReference>
<dbReference type="SUPFAM" id="SSF63882">
    <property type="entry name" value="MoeA N-terminal region -like"/>
    <property type="match status" value="1"/>
</dbReference>
<comment type="similarity">
    <text evidence="4 11">Belongs to the MoeA family.</text>
</comment>
<dbReference type="InterPro" id="IPR038987">
    <property type="entry name" value="MoeA-like"/>
</dbReference>
<dbReference type="EC" id="2.10.1.1" evidence="11"/>
<dbReference type="InterPro" id="IPR036688">
    <property type="entry name" value="MoeA_C_domain_IV_sf"/>
</dbReference>
<dbReference type="Gene3D" id="3.40.980.10">
    <property type="entry name" value="MoaB/Mog-like domain"/>
    <property type="match status" value="1"/>
</dbReference>
<dbReference type="SUPFAM" id="SSF63867">
    <property type="entry name" value="MoeA C-terminal domain-like"/>
    <property type="match status" value="1"/>
</dbReference>
<dbReference type="InterPro" id="IPR005110">
    <property type="entry name" value="MoeA_linker/N"/>
</dbReference>
<dbReference type="OrthoDB" id="9804758at2"/>
<dbReference type="InterPro" id="IPR001453">
    <property type="entry name" value="MoaB/Mog_dom"/>
</dbReference>
<keyword evidence="7 11" id="KW-0479">Metal-binding</keyword>
<organism evidence="13 14">
    <name type="scientific">Rhodoblastus sphagnicola</name>
    <dbReference type="NCBI Taxonomy" id="333368"/>
    <lineage>
        <taxon>Bacteria</taxon>
        <taxon>Pseudomonadati</taxon>
        <taxon>Pseudomonadota</taxon>
        <taxon>Alphaproteobacteria</taxon>
        <taxon>Hyphomicrobiales</taxon>
        <taxon>Rhodoblastaceae</taxon>
        <taxon>Rhodoblastus</taxon>
    </lineage>
</organism>
<comment type="caution">
    <text evidence="13">The sequence shown here is derived from an EMBL/GenBank/DDBJ whole genome shotgun (WGS) entry which is preliminary data.</text>
</comment>
<evidence type="ECO:0000256" key="11">
    <source>
        <dbReference type="RuleBase" id="RU365090"/>
    </source>
</evidence>
<keyword evidence="8 11" id="KW-0460">Magnesium</keyword>
<evidence type="ECO:0000256" key="8">
    <source>
        <dbReference type="ARBA" id="ARBA00022842"/>
    </source>
</evidence>
<comment type="function">
    <text evidence="2 11">Catalyzes the insertion of molybdate into adenylated molybdopterin with the concomitant release of AMP.</text>
</comment>
<gene>
    <name evidence="13" type="ORF">CCR94_05550</name>
</gene>
<evidence type="ECO:0000256" key="5">
    <source>
        <dbReference type="ARBA" id="ARBA00022505"/>
    </source>
</evidence>
<evidence type="ECO:0000313" key="13">
    <source>
        <dbReference type="EMBL" id="PPQ32432.1"/>
    </source>
</evidence>
<dbReference type="PANTHER" id="PTHR10192:SF5">
    <property type="entry name" value="GEPHYRIN"/>
    <property type="match status" value="1"/>
</dbReference>
<reference evidence="13 14" key="1">
    <citation type="journal article" date="2018" name="Arch. Microbiol.">
        <title>New insights into the metabolic potential of the phototrophic purple bacterium Rhodopila globiformis DSM 161(T) from its draft genome sequence and evidence for a vanadium-dependent nitrogenase.</title>
        <authorList>
            <person name="Imhoff J.F."/>
            <person name="Rahn T."/>
            <person name="Kunzel S."/>
            <person name="Neulinger S.C."/>
        </authorList>
    </citation>
    <scope>NUCLEOTIDE SEQUENCE [LARGE SCALE GENOMIC DNA]</scope>
    <source>
        <strain evidence="13 14">DSM 16996</strain>
    </source>
</reference>
<dbReference type="FunFam" id="3.40.980.10:FF:000004">
    <property type="entry name" value="Molybdopterin molybdenumtransferase"/>
    <property type="match status" value="1"/>
</dbReference>
<comment type="pathway">
    <text evidence="3 11">Cofactor biosynthesis; molybdopterin biosynthesis.</text>
</comment>
<evidence type="ECO:0000256" key="4">
    <source>
        <dbReference type="ARBA" id="ARBA00010763"/>
    </source>
</evidence>
<keyword evidence="14" id="KW-1185">Reference proteome</keyword>
<dbReference type="Gene3D" id="2.170.190.11">
    <property type="entry name" value="Molybdopterin biosynthesis moea protein, domain 3"/>
    <property type="match status" value="1"/>
</dbReference>
<dbReference type="NCBIfam" id="NF045515">
    <property type="entry name" value="Glp_gephyrin"/>
    <property type="match status" value="1"/>
</dbReference>
<comment type="cofactor">
    <cofactor evidence="1 11">
        <name>Mg(2+)</name>
        <dbReference type="ChEBI" id="CHEBI:18420"/>
    </cofactor>
</comment>
<dbReference type="Pfam" id="PF03453">
    <property type="entry name" value="MoeA_N"/>
    <property type="match status" value="1"/>
</dbReference>
<feature type="domain" description="MoaB/Mog" evidence="12">
    <location>
        <begin position="179"/>
        <end position="318"/>
    </location>
</feature>
<dbReference type="GO" id="GO:0005829">
    <property type="term" value="C:cytosol"/>
    <property type="evidence" value="ECO:0007669"/>
    <property type="project" value="TreeGrafter"/>
</dbReference>
<dbReference type="InterPro" id="IPR005111">
    <property type="entry name" value="MoeA_C_domain_IV"/>
</dbReference>
<evidence type="ECO:0000313" key="14">
    <source>
        <dbReference type="Proteomes" id="UP000239089"/>
    </source>
</evidence>
<dbReference type="UniPathway" id="UPA00344"/>
<dbReference type="SUPFAM" id="SSF53218">
    <property type="entry name" value="Molybdenum cofactor biosynthesis proteins"/>
    <property type="match status" value="1"/>
</dbReference>
<accession>A0A2S6NCT2</accession>
<evidence type="ECO:0000259" key="12">
    <source>
        <dbReference type="SMART" id="SM00852"/>
    </source>
</evidence>
<comment type="catalytic activity">
    <reaction evidence="10">
        <text>adenylyl-molybdopterin + molybdate = Mo-molybdopterin + AMP + H(+)</text>
        <dbReference type="Rhea" id="RHEA:35047"/>
        <dbReference type="ChEBI" id="CHEBI:15378"/>
        <dbReference type="ChEBI" id="CHEBI:36264"/>
        <dbReference type="ChEBI" id="CHEBI:62727"/>
        <dbReference type="ChEBI" id="CHEBI:71302"/>
        <dbReference type="ChEBI" id="CHEBI:456215"/>
        <dbReference type="EC" id="2.10.1.1"/>
    </reaction>
</comment>
<evidence type="ECO:0000256" key="3">
    <source>
        <dbReference type="ARBA" id="ARBA00005046"/>
    </source>
</evidence>
<keyword evidence="6 11" id="KW-0808">Transferase</keyword>
<dbReference type="GO" id="GO:0061599">
    <property type="term" value="F:molybdopterin molybdotransferase activity"/>
    <property type="evidence" value="ECO:0007669"/>
    <property type="project" value="UniProtKB-UniRule"/>
</dbReference>
<dbReference type="Pfam" id="PF00994">
    <property type="entry name" value="MoCF_biosynth"/>
    <property type="match status" value="1"/>
</dbReference>
<keyword evidence="9 11" id="KW-0501">Molybdenum cofactor biosynthesis</keyword>
<evidence type="ECO:0000256" key="6">
    <source>
        <dbReference type="ARBA" id="ARBA00022679"/>
    </source>
</evidence>
<dbReference type="EMBL" id="NHSJ01000039">
    <property type="protein sequence ID" value="PPQ32432.1"/>
    <property type="molecule type" value="Genomic_DNA"/>
</dbReference>
<dbReference type="SMART" id="SM00852">
    <property type="entry name" value="MoCF_biosynth"/>
    <property type="match status" value="1"/>
</dbReference>
<evidence type="ECO:0000256" key="10">
    <source>
        <dbReference type="ARBA" id="ARBA00047317"/>
    </source>
</evidence>
<evidence type="ECO:0000256" key="7">
    <source>
        <dbReference type="ARBA" id="ARBA00022723"/>
    </source>
</evidence>
<dbReference type="InterPro" id="IPR036425">
    <property type="entry name" value="MoaB/Mog-like_dom_sf"/>
</dbReference>
<keyword evidence="5 11" id="KW-0500">Molybdenum</keyword>
<dbReference type="RefSeq" id="WP_104506888.1">
    <property type="nucleotide sequence ID" value="NZ_JACIGC010000001.1"/>
</dbReference>
<dbReference type="GO" id="GO:0006777">
    <property type="term" value="P:Mo-molybdopterin cofactor biosynthetic process"/>
    <property type="evidence" value="ECO:0007669"/>
    <property type="project" value="UniProtKB-UniRule"/>
</dbReference>
<proteinExistence type="inferred from homology"/>
<dbReference type="Pfam" id="PF03454">
    <property type="entry name" value="MoeA_C"/>
    <property type="match status" value="1"/>
</dbReference>